<proteinExistence type="predicted"/>
<dbReference type="EMBL" id="JADWOX010000001">
    <property type="protein sequence ID" value="MBI1682111.1"/>
    <property type="molecule type" value="Genomic_DNA"/>
</dbReference>
<protein>
    <submittedName>
        <fullName evidence="1">Antitoxin</fullName>
    </submittedName>
</protein>
<dbReference type="RefSeq" id="WP_198574088.1">
    <property type="nucleotide sequence ID" value="NZ_JADWOX010000001.1"/>
</dbReference>
<gene>
    <name evidence="1" type="ORF">I4Q42_00335</name>
</gene>
<keyword evidence="2" id="KW-1185">Reference proteome</keyword>
<dbReference type="Proteomes" id="UP000639859">
    <property type="component" value="Unassembled WGS sequence"/>
</dbReference>
<comment type="caution">
    <text evidence="1">The sequence shown here is derived from an EMBL/GenBank/DDBJ whole genome shotgun (WGS) entry which is preliminary data.</text>
</comment>
<sequence>MADGFDIHIDEERAFRLGPMAATLDMSVVDYVMSLIDRDIAASPFREIDPDPAIDEAIANAVEAGEEEAIPWAVLRDRLLARQRSADR</sequence>
<evidence type="ECO:0000313" key="2">
    <source>
        <dbReference type="Proteomes" id="UP000639859"/>
    </source>
</evidence>
<accession>A0ABS0SSF9</accession>
<reference evidence="1 2" key="1">
    <citation type="submission" date="2020-11" db="EMBL/GenBank/DDBJ databases">
        <title>genome sequence of strain KACC 18849.</title>
        <authorList>
            <person name="Gao J."/>
            <person name="Zhang X."/>
        </authorList>
    </citation>
    <scope>NUCLEOTIDE SEQUENCE [LARGE SCALE GENOMIC DNA]</scope>
    <source>
        <strain evidence="1 2">KACC 18849</strain>
    </source>
</reference>
<organism evidence="1 2">
    <name type="scientific">Caulobacter hibisci</name>
    <dbReference type="NCBI Taxonomy" id="2035993"/>
    <lineage>
        <taxon>Bacteria</taxon>
        <taxon>Pseudomonadati</taxon>
        <taxon>Pseudomonadota</taxon>
        <taxon>Alphaproteobacteria</taxon>
        <taxon>Caulobacterales</taxon>
        <taxon>Caulobacteraceae</taxon>
        <taxon>Caulobacter</taxon>
    </lineage>
</organism>
<evidence type="ECO:0000313" key="1">
    <source>
        <dbReference type="EMBL" id="MBI1682111.1"/>
    </source>
</evidence>
<name>A0ABS0SSF9_9CAUL</name>